<dbReference type="RefSeq" id="WP_102895214.1">
    <property type="nucleotide sequence ID" value="NZ_JAMOHU010000055.1"/>
</dbReference>
<evidence type="ECO:0000313" key="1">
    <source>
        <dbReference type="EMBL" id="PNG07127.1"/>
    </source>
</evidence>
<dbReference type="AlphaFoldDB" id="A0A2N8SXD0"/>
<accession>A0A2N8SXD0</accession>
<dbReference type="Proteomes" id="UP000236023">
    <property type="component" value="Unassembled WGS sequence"/>
</dbReference>
<dbReference type="PANTHER" id="PTHR47628">
    <property type="match status" value="1"/>
</dbReference>
<dbReference type="GO" id="GO:0033218">
    <property type="term" value="F:amide binding"/>
    <property type="evidence" value="ECO:0007669"/>
    <property type="project" value="InterPro"/>
</dbReference>
<dbReference type="InterPro" id="IPR028082">
    <property type="entry name" value="Peripla_BP_I"/>
</dbReference>
<dbReference type="SUPFAM" id="SSF53822">
    <property type="entry name" value="Periplasmic binding protein-like I"/>
    <property type="match status" value="1"/>
</dbReference>
<name>A0A2N8SXD0_STUST</name>
<sequence length="381" mass="43074">MPDQPIRIGGLFSDTGVTSAIERSMTRATLFAIEQINEAGGIDGRPLELVLRNPDSTPHLYARHLESLIRDEGLQFFFGCYTSSTRKAALPVLERHDALLFYPVFYEGFEYSRNVIYTGATQNHNNVPLAEYMFRHYGTRVLMVGSDYVYPYEANRLMSDLLYERGGTKLGEYYLPLNAGRSEFDKVIEKARQLRPSFIFSMVVGDSMRHLYQAYAEAGLDPQEMPIASLVTSETEIQQMGAALAAGHITAATYFQSVDTPANRHCVAAYQARFGANQVTDMCWDAAYFQVHLFAEALRRAGRERVGDILQALRGLEFEAPQGLVRIDMHNHHSFLFSRIGRVNRMGQFDLLFESRHHLKPDPYVIAPSLDDWSNSMGSDL</sequence>
<reference evidence="1 2" key="1">
    <citation type="submission" date="2018-01" db="EMBL/GenBank/DDBJ databases">
        <title>Denitrification phenotypes of diverse strains of Pseudomonas stutzeri.</title>
        <authorList>
            <person name="Milligan D.A."/>
            <person name="Bergaust L."/>
            <person name="Bakken L.R."/>
            <person name="Frostegard A."/>
        </authorList>
    </citation>
    <scope>NUCLEOTIDE SEQUENCE [LARGE SCALE GENOMIC DNA]</scope>
    <source>
        <strain evidence="1 2">24a75</strain>
    </source>
</reference>
<dbReference type="Gene3D" id="3.40.50.2300">
    <property type="match status" value="2"/>
</dbReference>
<dbReference type="Pfam" id="PF13433">
    <property type="entry name" value="Peripla_BP_5"/>
    <property type="match status" value="1"/>
</dbReference>
<protein>
    <submittedName>
        <fullName evidence="1">Amino acid ABC transporter substrate-binding protein</fullName>
    </submittedName>
</protein>
<proteinExistence type="predicted"/>
<organism evidence="1 2">
    <name type="scientific">Stutzerimonas stutzeri</name>
    <name type="common">Pseudomonas stutzeri</name>
    <dbReference type="NCBI Taxonomy" id="316"/>
    <lineage>
        <taxon>Bacteria</taxon>
        <taxon>Pseudomonadati</taxon>
        <taxon>Pseudomonadota</taxon>
        <taxon>Gammaproteobacteria</taxon>
        <taxon>Pseudomonadales</taxon>
        <taxon>Pseudomonadaceae</taxon>
        <taxon>Stutzerimonas</taxon>
    </lineage>
</organism>
<gene>
    <name evidence="1" type="ORF">CXK94_16965</name>
</gene>
<dbReference type="PANTHER" id="PTHR47628:SF1">
    <property type="entry name" value="ALIPHATIC AMIDASE EXPRESSION-REGULATING PROTEIN"/>
    <property type="match status" value="1"/>
</dbReference>
<comment type="caution">
    <text evidence="1">The sequence shown here is derived from an EMBL/GenBank/DDBJ whole genome shotgun (WGS) entry which is preliminary data.</text>
</comment>
<evidence type="ECO:0000313" key="2">
    <source>
        <dbReference type="Proteomes" id="UP000236023"/>
    </source>
</evidence>
<dbReference type="CDD" id="cd06357">
    <property type="entry name" value="PBP1_AmiC"/>
    <property type="match status" value="1"/>
</dbReference>
<dbReference type="InterPro" id="IPR039570">
    <property type="entry name" value="AmiC_PBP1"/>
</dbReference>
<dbReference type="EMBL" id="POUT01000010">
    <property type="protein sequence ID" value="PNG07127.1"/>
    <property type="molecule type" value="Genomic_DNA"/>
</dbReference>